<gene>
    <name evidence="1" type="ORF">PHYBLDRAFT_169460</name>
</gene>
<protein>
    <submittedName>
        <fullName evidence="1">Uncharacterized protein</fullName>
    </submittedName>
</protein>
<organism evidence="1 2">
    <name type="scientific">Phycomyces blakesleeanus (strain ATCC 8743b / DSM 1359 / FGSC 10004 / NBRC 33097 / NRRL 1555)</name>
    <dbReference type="NCBI Taxonomy" id="763407"/>
    <lineage>
        <taxon>Eukaryota</taxon>
        <taxon>Fungi</taxon>
        <taxon>Fungi incertae sedis</taxon>
        <taxon>Mucoromycota</taxon>
        <taxon>Mucoromycotina</taxon>
        <taxon>Mucoromycetes</taxon>
        <taxon>Mucorales</taxon>
        <taxon>Phycomycetaceae</taxon>
        <taxon>Phycomyces</taxon>
    </lineage>
</organism>
<dbReference type="GeneID" id="28996982"/>
<dbReference type="VEuPathDB" id="FungiDB:PHYBLDRAFT_169460"/>
<proteinExistence type="predicted"/>
<dbReference type="AlphaFoldDB" id="A0A162TZR6"/>
<reference evidence="2" key="1">
    <citation type="submission" date="2015-06" db="EMBL/GenBank/DDBJ databases">
        <title>Expansion of signal transduction pathways in fungi by whole-genome duplication.</title>
        <authorList>
            <consortium name="DOE Joint Genome Institute"/>
            <person name="Corrochano L.M."/>
            <person name="Kuo A."/>
            <person name="Marcet-Houben M."/>
            <person name="Polaino S."/>
            <person name="Salamov A."/>
            <person name="Villalobos J.M."/>
            <person name="Alvarez M.I."/>
            <person name="Avalos J."/>
            <person name="Benito E.P."/>
            <person name="Benoit I."/>
            <person name="Burger G."/>
            <person name="Camino L.P."/>
            <person name="Canovas D."/>
            <person name="Cerda-Olmedo E."/>
            <person name="Cheng J.-F."/>
            <person name="Dominguez A."/>
            <person name="Elias M."/>
            <person name="Eslava A.P."/>
            <person name="Glaser F."/>
            <person name="Grimwood J."/>
            <person name="Gutierrez G."/>
            <person name="Heitman J."/>
            <person name="Henrissat B."/>
            <person name="Iturriaga E.A."/>
            <person name="Lang B.F."/>
            <person name="Lavin J.L."/>
            <person name="Lee S."/>
            <person name="Li W."/>
            <person name="Lindquist E."/>
            <person name="Lopez-Garcia S."/>
            <person name="Luque E.M."/>
            <person name="Marcos A.T."/>
            <person name="Martin J."/>
            <person name="McCluskey K."/>
            <person name="Medina H.R."/>
            <person name="Miralles-Duran A."/>
            <person name="Miyazaki A."/>
            <person name="Munoz-Torres E."/>
            <person name="Oguiza J.A."/>
            <person name="Ohm R."/>
            <person name="Olmedo M."/>
            <person name="Orejas M."/>
            <person name="Ortiz-Castellanos L."/>
            <person name="Pisabarro A.G."/>
            <person name="Rodriguez-Romero J."/>
            <person name="Ruiz-Herrera J."/>
            <person name="Ruiz-Vazquez R."/>
            <person name="Sanz C."/>
            <person name="Schackwitz W."/>
            <person name="Schmutz J."/>
            <person name="Shahriari M."/>
            <person name="Shelest E."/>
            <person name="Silva-Franco F."/>
            <person name="Soanes D."/>
            <person name="Syed K."/>
            <person name="Tagua V.G."/>
            <person name="Talbot N.J."/>
            <person name="Thon M."/>
            <person name="De vries R.P."/>
            <person name="Wiebenga A."/>
            <person name="Yadav J.S."/>
            <person name="Braun E.L."/>
            <person name="Baker S."/>
            <person name="Garre V."/>
            <person name="Horwitz B."/>
            <person name="Torres-Martinez S."/>
            <person name="Idnurm A."/>
            <person name="Herrera-Estrella A."/>
            <person name="Gabaldon T."/>
            <person name="Grigoriev I.V."/>
        </authorList>
    </citation>
    <scope>NUCLEOTIDE SEQUENCE [LARGE SCALE GENOMIC DNA]</scope>
    <source>
        <strain evidence="2">NRRL 1555(-)</strain>
    </source>
</reference>
<keyword evidence="2" id="KW-1185">Reference proteome</keyword>
<evidence type="ECO:0000313" key="1">
    <source>
        <dbReference type="EMBL" id="OAD72322.1"/>
    </source>
</evidence>
<dbReference type="Proteomes" id="UP000077315">
    <property type="component" value="Unassembled WGS sequence"/>
</dbReference>
<name>A0A162TZR6_PHYB8</name>
<dbReference type="EMBL" id="KV440983">
    <property type="protein sequence ID" value="OAD72322.1"/>
    <property type="molecule type" value="Genomic_DNA"/>
</dbReference>
<evidence type="ECO:0000313" key="2">
    <source>
        <dbReference type="Proteomes" id="UP000077315"/>
    </source>
</evidence>
<accession>A0A162TZR6</accession>
<dbReference type="InParanoid" id="A0A162TZR6"/>
<sequence length="127" mass="14386">MTAPSPTSDAVSTATSVALVSLQHCCKHTMLIYHQWLQPMVNVSTSKRIVTFSASRYLYNVKATRILHHIVVALESIVLFEPANLPKSSLSYLNEFQRVHIFLLETLDQDLKALSVWLYGIKRSLKN</sequence>
<dbReference type="RefSeq" id="XP_018290362.1">
    <property type="nucleotide sequence ID" value="XM_018436076.1"/>
</dbReference>